<keyword evidence="8" id="KW-1185">Reference proteome</keyword>
<dbReference type="InterPro" id="IPR002810">
    <property type="entry name" value="NfeD-like_C"/>
</dbReference>
<evidence type="ECO:0000256" key="1">
    <source>
        <dbReference type="ARBA" id="ARBA00004141"/>
    </source>
</evidence>
<dbReference type="Gene3D" id="2.40.50.140">
    <property type="entry name" value="Nucleic acid-binding proteins"/>
    <property type="match status" value="1"/>
</dbReference>
<name>A0ABT2UHQ0_9BACL</name>
<evidence type="ECO:0000256" key="3">
    <source>
        <dbReference type="ARBA" id="ARBA00022989"/>
    </source>
</evidence>
<dbReference type="InterPro" id="IPR052165">
    <property type="entry name" value="Membrane_assoc_protease"/>
</dbReference>
<sequence>MELWSIWLIIGGILLVVEMLTFTFYLLWLGLGAVVAAAVAWIAPDAFVLQILAGCLTALILTFFTKPLTRRFRTSRGFKDVIDEMIGKQGIVLETIEPGKHGIVKVGNETWSASSNEQLLKDEIVIVVERGNTIIEVQKWGGIS</sequence>
<accession>A0ABT2UHQ0</accession>
<evidence type="ECO:0000313" key="8">
    <source>
        <dbReference type="Proteomes" id="UP001652445"/>
    </source>
</evidence>
<feature type="domain" description="NfeD-like C-terminal" evidence="6">
    <location>
        <begin position="83"/>
        <end position="139"/>
    </location>
</feature>
<dbReference type="EMBL" id="JAOQIO010000077">
    <property type="protein sequence ID" value="MCU6794168.1"/>
    <property type="molecule type" value="Genomic_DNA"/>
</dbReference>
<dbReference type="PANTHER" id="PTHR33507">
    <property type="entry name" value="INNER MEMBRANE PROTEIN YBBJ"/>
    <property type="match status" value="1"/>
</dbReference>
<dbReference type="InterPro" id="IPR012340">
    <property type="entry name" value="NA-bd_OB-fold"/>
</dbReference>
<keyword evidence="4 5" id="KW-0472">Membrane</keyword>
<reference evidence="7 8" key="1">
    <citation type="submission" date="2022-09" db="EMBL/GenBank/DDBJ databases">
        <authorList>
            <person name="Han X.L."/>
            <person name="Wang Q."/>
            <person name="Lu T."/>
        </authorList>
    </citation>
    <scope>NUCLEOTIDE SEQUENCE [LARGE SCALE GENOMIC DNA]</scope>
    <source>
        <strain evidence="7 8">WQ 127069</strain>
    </source>
</reference>
<protein>
    <submittedName>
        <fullName evidence="7">NfeD family protein</fullName>
    </submittedName>
</protein>
<evidence type="ECO:0000256" key="2">
    <source>
        <dbReference type="ARBA" id="ARBA00022692"/>
    </source>
</evidence>
<feature type="transmembrane region" description="Helical" evidence="5">
    <location>
        <begin position="7"/>
        <end position="40"/>
    </location>
</feature>
<keyword evidence="2 5" id="KW-0812">Transmembrane</keyword>
<keyword evidence="3 5" id="KW-1133">Transmembrane helix</keyword>
<organism evidence="7 8">
    <name type="scientific">Paenibacillus baimaensis</name>
    <dbReference type="NCBI Taxonomy" id="2982185"/>
    <lineage>
        <taxon>Bacteria</taxon>
        <taxon>Bacillati</taxon>
        <taxon>Bacillota</taxon>
        <taxon>Bacilli</taxon>
        <taxon>Bacillales</taxon>
        <taxon>Paenibacillaceae</taxon>
        <taxon>Paenibacillus</taxon>
    </lineage>
</organism>
<dbReference type="PANTHER" id="PTHR33507:SF3">
    <property type="entry name" value="INNER MEMBRANE PROTEIN YBBJ"/>
    <property type="match status" value="1"/>
</dbReference>
<dbReference type="Pfam" id="PF01957">
    <property type="entry name" value="NfeD"/>
    <property type="match status" value="1"/>
</dbReference>
<proteinExistence type="predicted"/>
<evidence type="ECO:0000256" key="4">
    <source>
        <dbReference type="ARBA" id="ARBA00023136"/>
    </source>
</evidence>
<evidence type="ECO:0000313" key="7">
    <source>
        <dbReference type="EMBL" id="MCU6794168.1"/>
    </source>
</evidence>
<dbReference type="Proteomes" id="UP001652445">
    <property type="component" value="Unassembled WGS sequence"/>
</dbReference>
<comment type="caution">
    <text evidence="7">The sequence shown here is derived from an EMBL/GenBank/DDBJ whole genome shotgun (WGS) entry which is preliminary data.</text>
</comment>
<comment type="subcellular location">
    <subcellularLocation>
        <location evidence="1">Membrane</location>
        <topology evidence="1">Multi-pass membrane protein</topology>
    </subcellularLocation>
</comment>
<evidence type="ECO:0000259" key="6">
    <source>
        <dbReference type="Pfam" id="PF01957"/>
    </source>
</evidence>
<dbReference type="SUPFAM" id="SSF141322">
    <property type="entry name" value="NfeD domain-like"/>
    <property type="match status" value="1"/>
</dbReference>
<dbReference type="RefSeq" id="WP_262685365.1">
    <property type="nucleotide sequence ID" value="NZ_JAOQIO010000077.1"/>
</dbReference>
<gene>
    <name evidence="7" type="ORF">OB236_18855</name>
</gene>
<evidence type="ECO:0000256" key="5">
    <source>
        <dbReference type="SAM" id="Phobius"/>
    </source>
</evidence>
<feature type="transmembrane region" description="Helical" evidence="5">
    <location>
        <begin position="46"/>
        <end position="64"/>
    </location>
</feature>